<name>G3PHI3_GASAC</name>
<dbReference type="InterPro" id="IPR011989">
    <property type="entry name" value="ARM-like"/>
</dbReference>
<dbReference type="InterPro" id="IPR016024">
    <property type="entry name" value="ARM-type_fold"/>
</dbReference>
<protein>
    <recommendedName>
        <fullName evidence="2">CIP2A N-terminal domain-containing protein</fullName>
    </recommendedName>
</protein>
<evidence type="ECO:0000313" key="4">
    <source>
        <dbReference type="Proteomes" id="UP000007635"/>
    </source>
</evidence>
<reference evidence="3 4" key="1">
    <citation type="journal article" date="2021" name="G3 (Bethesda)">
        <title>Improved contiguity of the threespine stickleback genome using long-read sequencing.</title>
        <authorList>
            <person name="Nath S."/>
            <person name="Shaw D.E."/>
            <person name="White M.A."/>
        </authorList>
    </citation>
    <scope>NUCLEOTIDE SEQUENCE [LARGE SCALE GENOMIC DNA]</scope>
    <source>
        <strain evidence="3 4">Lake Benthic</strain>
    </source>
</reference>
<accession>G3PHI3</accession>
<organism evidence="3 4">
    <name type="scientific">Gasterosteus aculeatus aculeatus</name>
    <name type="common">three-spined stickleback</name>
    <dbReference type="NCBI Taxonomy" id="481459"/>
    <lineage>
        <taxon>Eukaryota</taxon>
        <taxon>Metazoa</taxon>
        <taxon>Chordata</taxon>
        <taxon>Craniata</taxon>
        <taxon>Vertebrata</taxon>
        <taxon>Euteleostomi</taxon>
        <taxon>Actinopterygii</taxon>
        <taxon>Neopterygii</taxon>
        <taxon>Teleostei</taxon>
        <taxon>Neoteleostei</taxon>
        <taxon>Acanthomorphata</taxon>
        <taxon>Eupercaria</taxon>
        <taxon>Perciformes</taxon>
        <taxon>Cottioidei</taxon>
        <taxon>Gasterosteales</taxon>
        <taxon>Gasterosteidae</taxon>
        <taxon>Gasterosteus</taxon>
    </lineage>
</organism>
<dbReference type="InParanoid" id="G3PHI3"/>
<keyword evidence="4" id="KW-1185">Reference proteome</keyword>
<dbReference type="OMA" id="HHVQSTE"/>
<dbReference type="InterPro" id="IPR048701">
    <property type="entry name" value="CIP2A_N"/>
</dbReference>
<reference evidence="3" key="3">
    <citation type="submission" date="2025-09" db="UniProtKB">
        <authorList>
            <consortium name="Ensembl"/>
        </authorList>
    </citation>
    <scope>IDENTIFICATION</scope>
</reference>
<evidence type="ECO:0000259" key="2">
    <source>
        <dbReference type="Pfam" id="PF21044"/>
    </source>
</evidence>
<sequence length="963" mass="105811">MDMTTCLKSLMLAMRQYRDGRTAQNATQLQKLVKEVSGLKCDQLLSSGQVMPRECVRGLVELAGNPDTSPTLTSSVISLLAQLACDDDGLEILNSRYNLTSTLASVVHGRRASPEEPLVLQCLQLLQKLTYNTRVLQSANYIHELVAFLMTNIQSHSDDIIVPCLGLMVNLCRDNRSVQRHVKSLDNVKTFYRTLLDFLDHNSLTVVVFTLSVLASLTLSEKVGEKLFDATNIIQTFQLVFNIIVNGDGTLTLKYSVDLLVDLLKNAKIAEYLTRYQHFSVCVSKVLGVLQSKDPDSAAKVLELLLAMCGVGGLRPLLCEVVFRPAAAPKLGAPGPSPGLALLLWLSSPVEGAEGCSLQALQLLNQLLEEALEADSVSECVLSFVGGLLPPLLGLLRGLDPSLGDAHLRKHCHRVTHVTRLLLALCAEDSTRSLVSRHVSAQLALSQVEALLSCCHGNSPLVCSPDGDLSQLCADALLKTLELMSKLRQQVKDMETSFYRMLQDQRMVTPLSLALTSHHRERVQSGLSLLFEATLIPDFPSLVLGESMAANNAYHLREAELSVKRVAVQEVPPSSTLDCSSRSIHSLVDRIQNGFELQENLKDCHVSQIIDVYEQKLSAFASKERCLQDLLEAKALALAQADRLIAQYLLERAQAEAEACELGSLLKEAERRGEDLQGELANQVLEAELSKADIKELLQHNARLQQDSESHQVLKGGYNALLNRFNESERLLKELQAAHVSLTKQSDALRRNHQALQEQHQKTASGLQEKEEEVRGLRSDLQQRDGDIAGLHADLRAREEKLQEKDGEKRDLEETVGVLRKELNKTEQARKEASIKASSLEMKKSQLEARLKQKEDELSKHSSMIAMIHSLSAEAKSDVNLSLCRPSLTAGGRSAAERRRRLLLSGPPVLLLQGPVHHEAPVLLREGAVLLLGAPVLLREGAVLLLGAPVLLREGAVLLLGAP</sequence>
<evidence type="ECO:0000256" key="1">
    <source>
        <dbReference type="SAM" id="MobiDB-lite"/>
    </source>
</evidence>
<dbReference type="eggNOG" id="ENOG502QTAP">
    <property type="taxonomic scope" value="Eukaryota"/>
</dbReference>
<feature type="compositionally biased region" description="Basic and acidic residues" evidence="1">
    <location>
        <begin position="768"/>
        <end position="786"/>
    </location>
</feature>
<dbReference type="Ensembl" id="ENSGACT00000017092.2">
    <property type="protein sequence ID" value="ENSGACP00000017058.2"/>
    <property type="gene ID" value="ENSGACG00000012895.2"/>
</dbReference>
<proteinExistence type="predicted"/>
<dbReference type="AlphaFoldDB" id="G3PHI3"/>
<dbReference type="PANTHER" id="PTHR23161:SF2">
    <property type="entry name" value="PROTEIN CIP2A"/>
    <property type="match status" value="1"/>
</dbReference>
<dbReference type="Pfam" id="PF21044">
    <property type="entry name" value="CIP2A_N"/>
    <property type="match status" value="1"/>
</dbReference>
<dbReference type="STRING" id="69293.ENSGACP00000017058"/>
<dbReference type="InterPro" id="IPR042510">
    <property type="entry name" value="CIP2A"/>
</dbReference>
<feature type="domain" description="CIP2A N-terminal" evidence="2">
    <location>
        <begin position="23"/>
        <end position="560"/>
    </location>
</feature>
<reference evidence="3" key="2">
    <citation type="submission" date="2025-08" db="UniProtKB">
        <authorList>
            <consortium name="Ensembl"/>
        </authorList>
    </citation>
    <scope>IDENTIFICATION</scope>
</reference>
<dbReference type="Proteomes" id="UP000007635">
    <property type="component" value="Chromosome XXI"/>
</dbReference>
<dbReference type="Gene3D" id="1.25.10.10">
    <property type="entry name" value="Leucine-rich Repeat Variant"/>
    <property type="match status" value="1"/>
</dbReference>
<evidence type="ECO:0000313" key="3">
    <source>
        <dbReference type="Ensembl" id="ENSGACP00000017058.2"/>
    </source>
</evidence>
<dbReference type="GeneTree" id="ENSGT00940000153251"/>
<feature type="region of interest" description="Disordered" evidence="1">
    <location>
        <begin position="751"/>
        <end position="786"/>
    </location>
</feature>
<dbReference type="Bgee" id="ENSGACG00000012895">
    <property type="expression patterns" value="Expressed in head kidney and 3 other cell types or tissues"/>
</dbReference>
<dbReference type="SUPFAM" id="SSF48371">
    <property type="entry name" value="ARM repeat"/>
    <property type="match status" value="1"/>
</dbReference>
<feature type="compositionally biased region" description="Polar residues" evidence="1">
    <location>
        <begin position="754"/>
        <end position="766"/>
    </location>
</feature>
<dbReference type="PANTHER" id="PTHR23161">
    <property type="entry name" value="PROTEIN CIP2A"/>
    <property type="match status" value="1"/>
</dbReference>